<keyword evidence="2" id="KW-1185">Reference proteome</keyword>
<gene>
    <name evidence="1" type="ORF">Pint_12231</name>
</gene>
<sequence>MVERVAESFVWEEEYDGQLSPCITSVKRKVRSKKWQFLDWGSKPLIEFLQSIGKDTCEKISQFDVTDIVSKYVKENNLFDPRRKKRILCDEKLRCLFGRKSISRNKIYDMLEAHYAENHDESDDGILDSSEDENEKQKTRKTPKKKKHVETPKSCFAAIIPDNIKLVYLKRSLVQDLLKDPETCKHKIVGSFIRIKSDPNDYLQKNSHWLLQVTGLREVSRTDDTSTEILLQASNYIKDIHISTLSNENFSKEECEDLRQRVKDGLLKRPTVVELEKKARTLHEDITKHVSFTLFEYLERRQLLQTPAEQSRLLHEVPEVIADEIEQVVSAQDYPDSMKQGNDDSLVPLVRGASDVPIGEIAANGTFTSLTSLGTEPAEIQAAVPESNQQTKKENQLDVSLQKQQNLSIETVKIDENKIGERMMVKQVIDLSDNDCDEDDDRSVVGNEISDTGLERLEWHYVDPCGEIQGPFSITSLKRWSDADYFPPGFMVWKAGESQENTVLLSDILQWVFP</sequence>
<comment type="caution">
    <text evidence="1">The sequence shown here is derived from an EMBL/GenBank/DDBJ whole genome shotgun (WGS) entry which is preliminary data.</text>
</comment>
<dbReference type="Proteomes" id="UP001163603">
    <property type="component" value="Chromosome 12"/>
</dbReference>
<organism evidence="1 2">
    <name type="scientific">Pistacia integerrima</name>
    <dbReference type="NCBI Taxonomy" id="434235"/>
    <lineage>
        <taxon>Eukaryota</taxon>
        <taxon>Viridiplantae</taxon>
        <taxon>Streptophyta</taxon>
        <taxon>Embryophyta</taxon>
        <taxon>Tracheophyta</taxon>
        <taxon>Spermatophyta</taxon>
        <taxon>Magnoliopsida</taxon>
        <taxon>eudicotyledons</taxon>
        <taxon>Gunneridae</taxon>
        <taxon>Pentapetalae</taxon>
        <taxon>rosids</taxon>
        <taxon>malvids</taxon>
        <taxon>Sapindales</taxon>
        <taxon>Anacardiaceae</taxon>
        <taxon>Pistacia</taxon>
    </lineage>
</organism>
<accession>A0ACC0XHH2</accession>
<dbReference type="EMBL" id="CM047747">
    <property type="protein sequence ID" value="KAJ0016591.1"/>
    <property type="molecule type" value="Genomic_DNA"/>
</dbReference>
<reference evidence="2" key="1">
    <citation type="journal article" date="2023" name="G3 (Bethesda)">
        <title>Genome assembly and association tests identify interacting loci associated with vigor, precocity, and sex in interspecific pistachio rootstocks.</title>
        <authorList>
            <person name="Palmer W."/>
            <person name="Jacygrad E."/>
            <person name="Sagayaradj S."/>
            <person name="Cavanaugh K."/>
            <person name="Han R."/>
            <person name="Bertier L."/>
            <person name="Beede B."/>
            <person name="Kafkas S."/>
            <person name="Golino D."/>
            <person name="Preece J."/>
            <person name="Michelmore R."/>
        </authorList>
    </citation>
    <scope>NUCLEOTIDE SEQUENCE [LARGE SCALE GENOMIC DNA]</scope>
</reference>
<name>A0ACC0XHH2_9ROSI</name>
<proteinExistence type="predicted"/>
<evidence type="ECO:0000313" key="2">
    <source>
        <dbReference type="Proteomes" id="UP001163603"/>
    </source>
</evidence>
<protein>
    <submittedName>
        <fullName evidence="1">Uncharacterized protein</fullName>
    </submittedName>
</protein>
<evidence type="ECO:0000313" key="1">
    <source>
        <dbReference type="EMBL" id="KAJ0016591.1"/>
    </source>
</evidence>